<accession>A0ABR6MD25</accession>
<feature type="region of interest" description="Disordered" evidence="1">
    <location>
        <begin position="159"/>
        <end position="178"/>
    </location>
</feature>
<sequence length="234" mass="24700">MLAHEIAVQLQAVGETVGALIILDQYPKDPGIRTVIGDEPAPDEEAQLAALTEVVRKEAGAVPGNAPDEELRRFAVLRRNNFTCINAHEYGRFDGDALLVVADRSIPERAPTAELCKPYITGEISEVRLPCGHEDLNTPAMLGQMWAVAASWLGRNGDAPSSWPAARGPPRHAHGGPARRLIGRSAAGVAPSPGRCLLLVSDLLQVANLLVVAQTATTAGARAPGPGHQPSSTR</sequence>
<reference evidence="2 3" key="1">
    <citation type="submission" date="2020-08" db="EMBL/GenBank/DDBJ databases">
        <title>Sequencing the genomes of 1000 actinobacteria strains.</title>
        <authorList>
            <person name="Klenk H.-P."/>
        </authorList>
    </citation>
    <scope>NUCLEOTIDE SEQUENCE [LARGE SCALE GENOMIC DNA]</scope>
    <source>
        <strain evidence="2 3">DSM 43036</strain>
    </source>
</reference>
<evidence type="ECO:0000313" key="3">
    <source>
        <dbReference type="Proteomes" id="UP000618986"/>
    </source>
</evidence>
<dbReference type="Proteomes" id="UP000618986">
    <property type="component" value="Unassembled WGS sequence"/>
</dbReference>
<name>A0ABR6MD25_MICEC</name>
<dbReference type="SUPFAM" id="SSF53474">
    <property type="entry name" value="alpha/beta-Hydrolases"/>
    <property type="match status" value="1"/>
</dbReference>
<evidence type="ECO:0000313" key="2">
    <source>
        <dbReference type="EMBL" id="MBB5113282.1"/>
    </source>
</evidence>
<comment type="caution">
    <text evidence="2">The sequence shown here is derived from an EMBL/GenBank/DDBJ whole genome shotgun (WGS) entry which is preliminary data.</text>
</comment>
<evidence type="ECO:0008006" key="4">
    <source>
        <dbReference type="Google" id="ProtNLM"/>
    </source>
</evidence>
<dbReference type="Gene3D" id="3.40.50.1820">
    <property type="entry name" value="alpha/beta hydrolase"/>
    <property type="match status" value="1"/>
</dbReference>
<protein>
    <recommendedName>
        <fullName evidence="4">Thioesterase domain-containing protein</fullName>
    </recommendedName>
</protein>
<proteinExistence type="predicted"/>
<dbReference type="RefSeq" id="WP_184684896.1">
    <property type="nucleotide sequence ID" value="NZ_JACHJC010000001.1"/>
</dbReference>
<dbReference type="InterPro" id="IPR029058">
    <property type="entry name" value="AB_hydrolase_fold"/>
</dbReference>
<dbReference type="GeneID" id="300293688"/>
<gene>
    <name evidence="2" type="ORF">FHU28_003121</name>
</gene>
<dbReference type="EMBL" id="JACHJC010000001">
    <property type="protein sequence ID" value="MBB5113282.1"/>
    <property type="molecule type" value="Genomic_DNA"/>
</dbReference>
<keyword evidence="3" id="KW-1185">Reference proteome</keyword>
<evidence type="ECO:0000256" key="1">
    <source>
        <dbReference type="SAM" id="MobiDB-lite"/>
    </source>
</evidence>
<organism evidence="2 3">
    <name type="scientific">Micromonospora echinospora</name>
    <name type="common">Micromonospora purpurea</name>
    <dbReference type="NCBI Taxonomy" id="1877"/>
    <lineage>
        <taxon>Bacteria</taxon>
        <taxon>Bacillati</taxon>
        <taxon>Actinomycetota</taxon>
        <taxon>Actinomycetes</taxon>
        <taxon>Micromonosporales</taxon>
        <taxon>Micromonosporaceae</taxon>
        <taxon>Micromonospora</taxon>
    </lineage>
</organism>